<sequence length="622" mass="67461">MEIFRLFGSVFIKDDASKTLDNIEKKGESSLNKLSGTFKKVGAVIAGAFAVNKIVDFGKSMVETTAKVQALNSQFEQTFKNDQSKAMELITKQAQDQGIHVDRLRGAWSSFYGTFRGNGADANQSLELTNKYMQLAADGAAYYDTSLEDVTSRLKSLVMGNFEAGDAIGININATKMDIKAKQEYNKSWKDLTDTQKEYLLIDTVGKIYENNGALGQGAREANNLENVMGNLKATWANFLSIVGSPVLSGVIVVIQGIINGIMGLTTFIQENYPIFITIGIAIGTITTAIIAYNIAQNASAIATAISTTATTAWGSAVAFATSPVTLIVLAIGAFVGALYLLYQNSETVRNAINELGDKFKVIFPLIKELAGAAINFIIARFKDFITFISSILMPFINGIESFVKNNLETIKAIISGVLNAITGILNVFIGLFTGNWKRAWDGVKQITSGALGAVKNTISLGLNAIKNIWDKVTDILFYPIKFAWDKITGIIDKIKDGFSNIFPVDIKLPHFNISGSMNPVDWLKNGVPKLGVEWYAEGGILTQPTVFGVNSATGKAMVGGEDGAEAVLPIKKLEIFIYNAFMKAINDSGMGNIQLLMNNREVGRAVASVVSEELVYKNKKY</sequence>
<keyword evidence="1" id="KW-0812">Transmembrane</keyword>
<feature type="transmembrane region" description="Helical" evidence="1">
    <location>
        <begin position="386"/>
        <end position="404"/>
    </location>
</feature>
<dbReference type="EMBL" id="JAHLQF010000004">
    <property type="protein sequence ID" value="MBU5485959.1"/>
    <property type="molecule type" value="Genomic_DNA"/>
</dbReference>
<feature type="transmembrane region" description="Helical" evidence="1">
    <location>
        <begin position="275"/>
        <end position="296"/>
    </location>
</feature>
<keyword evidence="1" id="KW-1133">Transmembrane helix</keyword>
<accession>A0ABS6EL69</accession>
<protein>
    <submittedName>
        <fullName evidence="2">Uncharacterized protein</fullName>
    </submittedName>
</protein>
<organism evidence="2 3">
    <name type="scientific">Clostridium mobile</name>
    <dbReference type="NCBI Taxonomy" id="2841512"/>
    <lineage>
        <taxon>Bacteria</taxon>
        <taxon>Bacillati</taxon>
        <taxon>Bacillota</taxon>
        <taxon>Clostridia</taxon>
        <taxon>Eubacteriales</taxon>
        <taxon>Clostridiaceae</taxon>
        <taxon>Clostridium</taxon>
    </lineage>
</organism>
<keyword evidence="3" id="KW-1185">Reference proteome</keyword>
<evidence type="ECO:0000256" key="1">
    <source>
        <dbReference type="SAM" id="Phobius"/>
    </source>
</evidence>
<evidence type="ECO:0000313" key="3">
    <source>
        <dbReference type="Proteomes" id="UP000726170"/>
    </source>
</evidence>
<reference evidence="2 3" key="1">
    <citation type="submission" date="2021-06" db="EMBL/GenBank/DDBJ databases">
        <authorList>
            <person name="Sun Q."/>
            <person name="Li D."/>
        </authorList>
    </citation>
    <scope>NUCLEOTIDE SEQUENCE [LARGE SCALE GENOMIC DNA]</scope>
    <source>
        <strain evidence="2 3">MSJ-11</strain>
    </source>
</reference>
<keyword evidence="1" id="KW-0472">Membrane</keyword>
<feature type="transmembrane region" description="Helical" evidence="1">
    <location>
        <begin position="317"/>
        <end position="342"/>
    </location>
</feature>
<feature type="transmembrane region" description="Helical" evidence="1">
    <location>
        <begin position="239"/>
        <end position="263"/>
    </location>
</feature>
<evidence type="ECO:0000313" key="2">
    <source>
        <dbReference type="EMBL" id="MBU5485959.1"/>
    </source>
</evidence>
<name>A0ABS6EL69_9CLOT</name>
<comment type="caution">
    <text evidence="2">The sequence shown here is derived from an EMBL/GenBank/DDBJ whole genome shotgun (WGS) entry which is preliminary data.</text>
</comment>
<dbReference type="Proteomes" id="UP000726170">
    <property type="component" value="Unassembled WGS sequence"/>
</dbReference>
<dbReference type="RefSeq" id="WP_216440556.1">
    <property type="nucleotide sequence ID" value="NZ_JAHLQF010000004.1"/>
</dbReference>
<gene>
    <name evidence="2" type="ORF">KQI86_16685</name>
</gene>
<proteinExistence type="predicted"/>
<feature type="transmembrane region" description="Helical" evidence="1">
    <location>
        <begin position="410"/>
        <end position="433"/>
    </location>
</feature>